<gene>
    <name evidence="2" type="ORF">BSK56_19700</name>
</gene>
<proteinExistence type="predicted"/>
<dbReference type="Proteomes" id="UP000187412">
    <property type="component" value="Unassembled WGS sequence"/>
</dbReference>
<dbReference type="RefSeq" id="WP_076112416.1">
    <property type="nucleotide sequence ID" value="NZ_MPTB01000026.1"/>
</dbReference>
<feature type="transmembrane region" description="Helical" evidence="1">
    <location>
        <begin position="12"/>
        <end position="31"/>
    </location>
</feature>
<dbReference type="EMBL" id="MPTB01000026">
    <property type="protein sequence ID" value="OMD45348.1"/>
    <property type="molecule type" value="Genomic_DNA"/>
</dbReference>
<comment type="caution">
    <text evidence="2">The sequence shown here is derived from an EMBL/GenBank/DDBJ whole genome shotgun (WGS) entry which is preliminary data.</text>
</comment>
<name>A0ABX3H5M9_PAEBO</name>
<protein>
    <submittedName>
        <fullName evidence="2">Uncharacterized protein</fullName>
    </submittedName>
</protein>
<feature type="transmembrane region" description="Helical" evidence="1">
    <location>
        <begin position="37"/>
        <end position="56"/>
    </location>
</feature>
<evidence type="ECO:0000313" key="3">
    <source>
        <dbReference type="Proteomes" id="UP000187412"/>
    </source>
</evidence>
<feature type="transmembrane region" description="Helical" evidence="1">
    <location>
        <begin position="95"/>
        <end position="117"/>
    </location>
</feature>
<evidence type="ECO:0000256" key="1">
    <source>
        <dbReference type="SAM" id="Phobius"/>
    </source>
</evidence>
<organism evidence="2 3">
    <name type="scientific">Paenibacillus borealis</name>
    <dbReference type="NCBI Taxonomy" id="160799"/>
    <lineage>
        <taxon>Bacteria</taxon>
        <taxon>Bacillati</taxon>
        <taxon>Bacillota</taxon>
        <taxon>Bacilli</taxon>
        <taxon>Bacillales</taxon>
        <taxon>Paenibacillaceae</taxon>
        <taxon>Paenibacillus</taxon>
    </lineage>
</organism>
<reference evidence="2 3" key="1">
    <citation type="submission" date="2016-10" db="EMBL/GenBank/DDBJ databases">
        <title>Paenibacillus species isolates.</title>
        <authorList>
            <person name="Beno S.M."/>
        </authorList>
    </citation>
    <scope>NUCLEOTIDE SEQUENCE [LARGE SCALE GENOMIC DNA]</scope>
    <source>
        <strain evidence="2 3">FSL H7-0744</strain>
    </source>
</reference>
<keyword evidence="3" id="KW-1185">Reference proteome</keyword>
<accession>A0ABX3H5M9</accession>
<keyword evidence="1" id="KW-1133">Transmembrane helix</keyword>
<feature type="transmembrane region" description="Helical" evidence="1">
    <location>
        <begin position="63"/>
        <end position="83"/>
    </location>
</feature>
<keyword evidence="1" id="KW-0812">Transmembrane</keyword>
<evidence type="ECO:0000313" key="2">
    <source>
        <dbReference type="EMBL" id="OMD45348.1"/>
    </source>
</evidence>
<keyword evidence="1" id="KW-0472">Membrane</keyword>
<sequence length="120" mass="13971">MLIFKKISFNNWLFTVLALQYALMHLFKLHIPNSVKLSEIIIFIVYTVSEIILFIYRGRRAAVGAVSGMIPLFFAVLWTVAFFSHFQSEIYVAELTVINSVGMFTAFFILLFEYIFLIRD</sequence>